<feature type="compositionally biased region" description="Basic and acidic residues" evidence="5">
    <location>
        <begin position="973"/>
        <end position="993"/>
    </location>
</feature>
<gene>
    <name evidence="7" type="ORF">BDY21DRAFT_339925</name>
</gene>
<dbReference type="GO" id="GO:0005774">
    <property type="term" value="C:vacuolar membrane"/>
    <property type="evidence" value="ECO:0007669"/>
    <property type="project" value="UniProtKB-SubCell"/>
</dbReference>
<reference evidence="7" key="1">
    <citation type="journal article" date="2020" name="Stud. Mycol.">
        <title>101 Dothideomycetes genomes: a test case for predicting lifestyles and emergence of pathogens.</title>
        <authorList>
            <person name="Haridas S."/>
            <person name="Albert R."/>
            <person name="Binder M."/>
            <person name="Bloem J."/>
            <person name="Labutti K."/>
            <person name="Salamov A."/>
            <person name="Andreopoulos B."/>
            <person name="Baker S."/>
            <person name="Barry K."/>
            <person name="Bills G."/>
            <person name="Bluhm B."/>
            <person name="Cannon C."/>
            <person name="Castanera R."/>
            <person name="Culley D."/>
            <person name="Daum C."/>
            <person name="Ezra D."/>
            <person name="Gonzalez J."/>
            <person name="Henrissat B."/>
            <person name="Kuo A."/>
            <person name="Liang C."/>
            <person name="Lipzen A."/>
            <person name="Lutzoni F."/>
            <person name="Magnuson J."/>
            <person name="Mondo S."/>
            <person name="Nolan M."/>
            <person name="Ohm R."/>
            <person name="Pangilinan J."/>
            <person name="Park H.-J."/>
            <person name="Ramirez L."/>
            <person name="Alfaro M."/>
            <person name="Sun H."/>
            <person name="Tritt A."/>
            <person name="Yoshinaga Y."/>
            <person name="Zwiers L.-H."/>
            <person name="Turgeon B."/>
            <person name="Goodwin S."/>
            <person name="Spatafora J."/>
            <person name="Crous P."/>
            <person name="Grigoriev I."/>
        </authorList>
    </citation>
    <scope>NUCLEOTIDE SEQUENCE</scope>
    <source>
        <strain evidence="7">ATCC 16933</strain>
    </source>
</reference>
<feature type="compositionally biased region" description="Low complexity" evidence="5">
    <location>
        <begin position="948"/>
        <end position="959"/>
    </location>
</feature>
<dbReference type="GO" id="GO:1904262">
    <property type="term" value="P:negative regulation of TORC1 signaling"/>
    <property type="evidence" value="ECO:0007669"/>
    <property type="project" value="TreeGrafter"/>
</dbReference>
<dbReference type="CDD" id="cd04449">
    <property type="entry name" value="DEP_DEPDC5-like"/>
    <property type="match status" value="1"/>
</dbReference>
<dbReference type="PANTHER" id="PTHR13179:SF8">
    <property type="entry name" value="GATOR COMPLEX PROTEIN DEPDC5"/>
    <property type="match status" value="1"/>
</dbReference>
<feature type="compositionally biased region" description="Polar residues" evidence="5">
    <location>
        <begin position="765"/>
        <end position="775"/>
    </location>
</feature>
<comment type="similarity">
    <text evidence="2">Belongs to the IML1 family.</text>
</comment>
<sequence length="1896" mass="211800">MAPVGLLGGALRLQKICTLGVHDENYSKDDVLFNAEKFQELGIPIGSLAQVVPLKSGIAVRDFQSPVRGSSTDKSKNESNKDSQAKSSKTVQNDKLSEPAIIFDEKGSRVQNSNRDVDDEKSYIFVTKELSPEIRQRHPMLQVSFAKPIADAFGFRPGTQAILCAASEDLHAASHVELSFRDEYLARADMWRMARGELIYKTVYRGQKLLFMGSIKAAVKSVYINGRAVHSAYFSSTTKPIFRSESARYVLFIQMSKEMWEFDSDGSGETMFSKVINGFLPELFKRWMSIHAHHLVTIVLFTRIEYEGETKPPEGSLPELGQAAKTDDNPRPTFRDFYRVVVNEMASGDWVSILYQLKKEFKVFLRDVSLIPIPPSPANGIVIPDQAELSKDQRFVIAGSPSSAARGNILEAINLAASQFATDYIDRDLVRTGISVIVITPGTGSFEVEYNMLKMTTDNLIGSGIGIDLVCLSRMPLHSVPLFKYRNPRLVTDESRVEDRGGESTPRQRAADFGGRLNLPSKVSPPSFSGHSIVSPSERPIRSASPTIPGQNSFSSNMATSRSHHPGTADEEWSFAMPHWIDISFWSGPADVNVISPHQKSLRRMSSAPFDAQNTSFAPRCRMYELQMMGVMEYDMSNVSIPFLHENPLYSHTLAEHPAWRPHSRHAHFAASSSPSMITSGRSGQRVELSSTPESDGLKETSSELGALHTYRDTLRTWMEDYDEYVFLPLHEKQHMEESHKKARRVESAQIRRVMSMAHDPGLLGTSTNSDTPYLSRSVDSHPGSHFSQSWRSRTDGFAERFESRTEKVQARDFGRSSYATTPSNSRPPTQRRNKPLDSQVSRKESIASIASKPESSSTKSSFRPPKLMSLGIAGFEAPKDTASTQLSSNIAQHHPSDRDLGSASTASSRRGILDHVRASLSRKASYSSALTDSTEVADDQGSTSDTPSKPISIRSPSRAGQGAFPTIEEADPEKPPTRPVQDVHKAAHEGAPRRMHAHRSSTEEEPGPVLFSASKGLAARVGPRRDFASTDTREPPKTLSPTNALSPWLVIVNPSNPKKNEISVTSQFRRWQHVFPRPLRTSSIKWKSLCSPASVPLTHEYFPTADQLATEYNENPYTLDLNDDTDMSEAPPDRTALMRELVAFRLSQGFQFVIGKAVAEFAGRPPSEMGDVFNPNYMIQDGSMVFMSVGNTIHQLVCVGGGQVEVKRFSRKPTAALVSPAGVDTPLVYKPYIRTVLAKDYEPREVIFRPIKEEYNWTFIDQFLAGFHDQFQYSDYLRFWRARFVLIPVDIPSTAPGRSRPIVIEGDTPEEIRLEGIRKLTQAWQKHRYIPPEERQFQARRKKLDTNPLAIEFQTRDPSVIVAAGPESSSLADGEPPLQTALWDKEPYHTSKIDLKKLAQDLQGEKGIKMTDRRWHWRLHYNCFLGVDLTTWILQSFSDIETREEAVELGNQLMNKGLFQHVQKKHMFRDGNFFFQIASEYRAPRPESKSAGWLGTRRSDKSVPSTPLTGVYSDSGRSRSGSSSSSEAGARTPTGEKPERRKVKLSLLIRYDVDPRKRSYRPEIINLHYDRLHNPDNCYHIRIDWMNVTAKLIEDAIVSWSKDVEKYGLKLVEVPIAEASGIVEEHPFRAPYLIKLALPPPDSQPQQYFDSTSFSPRAPKDKHVYHKALLRKLNFVLDMESASSFPPNVEVMYSWGKPDYKYTQYIHRSGVLLAQITDEGDFLLLANRLYARVSPRSSPHVRASQVSTLSDTPTSRPVSLNTKRDEDNVAAGAKDSNFTSHKPPTPTPEQIKEEVEAFCHDKDALRQFYADAFRPRVSPSPHITPVLDSAIPSLGLPPTLGTATTGRESSPGPPSQGHGLPAPQLQPISLQDPGRGSYLGRNRSGSQGAKSPESL</sequence>
<feature type="region of interest" description="Disordered" evidence="5">
    <location>
        <begin position="1737"/>
        <end position="1791"/>
    </location>
</feature>
<keyword evidence="8" id="KW-1185">Reference proteome</keyword>
<dbReference type="GO" id="GO:1990130">
    <property type="term" value="C:GATOR1 complex"/>
    <property type="evidence" value="ECO:0007669"/>
    <property type="project" value="TreeGrafter"/>
</dbReference>
<dbReference type="GO" id="GO:0005096">
    <property type="term" value="F:GTPase activator activity"/>
    <property type="evidence" value="ECO:0007669"/>
    <property type="project" value="InterPro"/>
</dbReference>
<dbReference type="InterPro" id="IPR036388">
    <property type="entry name" value="WH-like_DNA-bd_sf"/>
</dbReference>
<dbReference type="InterPro" id="IPR048255">
    <property type="entry name" value="IML1_N"/>
</dbReference>
<evidence type="ECO:0000259" key="6">
    <source>
        <dbReference type="PROSITE" id="PS50186"/>
    </source>
</evidence>
<comment type="subcellular location">
    <subcellularLocation>
        <location evidence="1">Vacuole membrane</location>
        <topology evidence="1">Peripheral membrane protein</topology>
    </subcellularLocation>
</comment>
<evidence type="ECO:0000256" key="4">
    <source>
        <dbReference type="ARBA" id="ARBA00021881"/>
    </source>
</evidence>
<feature type="compositionally biased region" description="Polar residues" evidence="5">
    <location>
        <begin position="1884"/>
        <end position="1896"/>
    </location>
</feature>
<name>A0A6A6P5Z4_9PEZI</name>
<feature type="region of interest" description="Disordered" evidence="5">
    <location>
        <begin position="1487"/>
        <end position="1540"/>
    </location>
</feature>
<dbReference type="OrthoDB" id="39497at2759"/>
<dbReference type="PANTHER" id="PTHR13179">
    <property type="entry name" value="DEP DOMAIN CONTAINING PROTEIN 5"/>
    <property type="match status" value="1"/>
</dbReference>
<feature type="region of interest" description="Disordered" evidence="5">
    <location>
        <begin position="760"/>
        <end position="866"/>
    </location>
</feature>
<dbReference type="Gene3D" id="1.10.10.10">
    <property type="entry name" value="Winged helix-like DNA-binding domain superfamily/Winged helix DNA-binding domain"/>
    <property type="match status" value="1"/>
</dbReference>
<evidence type="ECO:0000256" key="5">
    <source>
        <dbReference type="SAM" id="MobiDB-lite"/>
    </source>
</evidence>
<proteinExistence type="inferred from homology"/>
<feature type="region of interest" description="Disordered" evidence="5">
    <location>
        <begin position="1829"/>
        <end position="1896"/>
    </location>
</feature>
<dbReference type="EMBL" id="MU001676">
    <property type="protein sequence ID" value="KAF2459152.1"/>
    <property type="molecule type" value="Genomic_DNA"/>
</dbReference>
<dbReference type="Pfam" id="PF00610">
    <property type="entry name" value="DEP"/>
    <property type="match status" value="1"/>
</dbReference>
<feature type="compositionally biased region" description="Basic and acidic residues" evidence="5">
    <location>
        <begin position="71"/>
        <end position="84"/>
    </location>
</feature>
<dbReference type="Proteomes" id="UP000799766">
    <property type="component" value="Unassembled WGS sequence"/>
</dbReference>
<evidence type="ECO:0000256" key="1">
    <source>
        <dbReference type="ARBA" id="ARBA00004148"/>
    </source>
</evidence>
<protein>
    <recommendedName>
        <fullName evidence="3">Vacuolar membrane-associated protein IML1</fullName>
    </recommendedName>
    <alternativeName>
        <fullName evidence="4">Vacuolar membrane-associated protein iml1</fullName>
    </alternativeName>
</protein>
<feature type="compositionally biased region" description="Polar residues" evidence="5">
    <location>
        <begin position="677"/>
        <end position="694"/>
    </location>
</feature>
<feature type="region of interest" description="Disordered" evidence="5">
    <location>
        <begin position="921"/>
        <end position="1009"/>
    </location>
</feature>
<dbReference type="Pfam" id="PF19418">
    <property type="entry name" value="DEPDC5_CTD"/>
    <property type="match status" value="1"/>
</dbReference>
<dbReference type="InterPro" id="IPR036390">
    <property type="entry name" value="WH_DNA-bd_sf"/>
</dbReference>
<feature type="compositionally biased region" description="Low complexity" evidence="5">
    <location>
        <begin position="1514"/>
        <end position="1527"/>
    </location>
</feature>
<feature type="region of interest" description="Disordered" evidence="5">
    <location>
        <begin position="672"/>
        <end position="703"/>
    </location>
</feature>
<evidence type="ECO:0000256" key="3">
    <source>
        <dbReference type="ARBA" id="ARBA00018529"/>
    </source>
</evidence>
<dbReference type="Pfam" id="PF12257">
    <property type="entry name" value="IML1"/>
    <property type="match status" value="1"/>
</dbReference>
<feature type="compositionally biased region" description="Polar residues" evidence="5">
    <location>
        <begin position="818"/>
        <end position="831"/>
    </location>
</feature>
<feature type="compositionally biased region" description="Polar residues" evidence="5">
    <location>
        <begin position="1745"/>
        <end position="1762"/>
    </location>
</feature>
<feature type="domain" description="DEP" evidence="6">
    <location>
        <begin position="1405"/>
        <end position="1480"/>
    </location>
</feature>
<accession>A0A6A6P5Z4</accession>
<evidence type="ECO:0000313" key="7">
    <source>
        <dbReference type="EMBL" id="KAF2459152.1"/>
    </source>
</evidence>
<feature type="region of interest" description="Disordered" evidence="5">
    <location>
        <begin position="884"/>
        <end position="909"/>
    </location>
</feature>
<evidence type="ECO:0000256" key="2">
    <source>
        <dbReference type="ARBA" id="ARBA00005643"/>
    </source>
</evidence>
<feature type="compositionally biased region" description="Basic and acidic residues" evidence="5">
    <location>
        <begin position="793"/>
        <end position="815"/>
    </location>
</feature>
<dbReference type="SMART" id="SM00049">
    <property type="entry name" value="DEP"/>
    <property type="match status" value="1"/>
</dbReference>
<feature type="compositionally biased region" description="Low complexity" evidence="5">
    <location>
        <begin position="847"/>
        <end position="862"/>
    </location>
</feature>
<organism evidence="7 8">
    <name type="scientific">Lineolata rhizophorae</name>
    <dbReference type="NCBI Taxonomy" id="578093"/>
    <lineage>
        <taxon>Eukaryota</taxon>
        <taxon>Fungi</taxon>
        <taxon>Dikarya</taxon>
        <taxon>Ascomycota</taxon>
        <taxon>Pezizomycotina</taxon>
        <taxon>Dothideomycetes</taxon>
        <taxon>Dothideomycetes incertae sedis</taxon>
        <taxon>Lineolatales</taxon>
        <taxon>Lineolataceae</taxon>
        <taxon>Lineolata</taxon>
    </lineage>
</organism>
<feature type="compositionally biased region" description="Polar residues" evidence="5">
    <location>
        <begin position="524"/>
        <end position="535"/>
    </location>
</feature>
<feature type="compositionally biased region" description="Polar residues" evidence="5">
    <location>
        <begin position="544"/>
        <end position="561"/>
    </location>
</feature>
<dbReference type="PROSITE" id="PS50186">
    <property type="entry name" value="DEP"/>
    <property type="match status" value="1"/>
</dbReference>
<feature type="region of interest" description="Disordered" evidence="5">
    <location>
        <begin position="494"/>
        <end position="569"/>
    </location>
</feature>
<evidence type="ECO:0000313" key="8">
    <source>
        <dbReference type="Proteomes" id="UP000799766"/>
    </source>
</evidence>
<dbReference type="InterPro" id="IPR045838">
    <property type="entry name" value="DEPDC5_CTD"/>
</dbReference>
<dbReference type="InterPro" id="IPR000591">
    <property type="entry name" value="DEP_dom"/>
</dbReference>
<feature type="region of interest" description="Disordered" evidence="5">
    <location>
        <begin position="65"/>
        <end position="93"/>
    </location>
</feature>
<dbReference type="InterPro" id="IPR027244">
    <property type="entry name" value="IML1"/>
</dbReference>
<feature type="compositionally biased region" description="Polar residues" evidence="5">
    <location>
        <begin position="923"/>
        <end position="947"/>
    </location>
</feature>
<feature type="compositionally biased region" description="Low complexity" evidence="5">
    <location>
        <begin position="1833"/>
        <end position="1847"/>
    </location>
</feature>
<dbReference type="GO" id="GO:0010508">
    <property type="term" value="P:positive regulation of autophagy"/>
    <property type="evidence" value="ECO:0007669"/>
    <property type="project" value="TreeGrafter"/>
</dbReference>
<dbReference type="SUPFAM" id="SSF46785">
    <property type="entry name" value="Winged helix' DNA-binding domain"/>
    <property type="match status" value="1"/>
</dbReference>
<dbReference type="GO" id="GO:0035556">
    <property type="term" value="P:intracellular signal transduction"/>
    <property type="evidence" value="ECO:0007669"/>
    <property type="project" value="InterPro"/>
</dbReference>